<name>A0AAV2HME7_LYMST</name>
<dbReference type="AlphaFoldDB" id="A0AAV2HME7"/>
<organism evidence="7 8">
    <name type="scientific">Lymnaea stagnalis</name>
    <name type="common">Great pond snail</name>
    <name type="synonym">Helix stagnalis</name>
    <dbReference type="NCBI Taxonomy" id="6523"/>
    <lineage>
        <taxon>Eukaryota</taxon>
        <taxon>Metazoa</taxon>
        <taxon>Spiralia</taxon>
        <taxon>Lophotrochozoa</taxon>
        <taxon>Mollusca</taxon>
        <taxon>Gastropoda</taxon>
        <taxon>Heterobranchia</taxon>
        <taxon>Euthyneura</taxon>
        <taxon>Panpulmonata</taxon>
        <taxon>Hygrophila</taxon>
        <taxon>Lymnaeoidea</taxon>
        <taxon>Lymnaeidae</taxon>
        <taxon>Lymnaea</taxon>
    </lineage>
</organism>
<feature type="domain" description="G-protein coupled receptors family 1 profile" evidence="6">
    <location>
        <begin position="4"/>
        <end position="195"/>
    </location>
</feature>
<feature type="non-terminal residue" evidence="7">
    <location>
        <position position="195"/>
    </location>
</feature>
<feature type="transmembrane region" description="Helical" evidence="5">
    <location>
        <begin position="21"/>
        <end position="40"/>
    </location>
</feature>
<evidence type="ECO:0000256" key="2">
    <source>
        <dbReference type="ARBA" id="ARBA00022692"/>
    </source>
</evidence>
<evidence type="ECO:0000313" key="7">
    <source>
        <dbReference type="EMBL" id="CAL1535219.1"/>
    </source>
</evidence>
<evidence type="ECO:0000256" key="5">
    <source>
        <dbReference type="SAM" id="Phobius"/>
    </source>
</evidence>
<dbReference type="SUPFAM" id="SSF81321">
    <property type="entry name" value="Family A G protein-coupled receptor-like"/>
    <property type="match status" value="1"/>
</dbReference>
<protein>
    <recommendedName>
        <fullName evidence="6">G-protein coupled receptors family 1 profile domain-containing protein</fullName>
    </recommendedName>
</protein>
<evidence type="ECO:0000313" key="8">
    <source>
        <dbReference type="Proteomes" id="UP001497497"/>
    </source>
</evidence>
<feature type="transmembrane region" description="Helical" evidence="5">
    <location>
        <begin position="52"/>
        <end position="72"/>
    </location>
</feature>
<accession>A0AAV2HME7</accession>
<comment type="caution">
    <text evidence="7">The sequence shown here is derived from an EMBL/GenBank/DDBJ whole genome shotgun (WGS) entry which is preliminary data.</text>
</comment>
<sequence length="195" mass="21733">GCITNAINIAVFVRHGLRDSISISFFALSISDLVASLLLVPQSFLLLFSESLPTTSYVDGMSITLLLAYYYAFFYDVSQIDTTFIAVLRCWCVALPFRFKDTFTRGKTTAMISVLSLACLSLHMPQLCTQGLRGNKDPVHNLTRLIYWTSSNRDVIYSVRNTSGLVLTTLCQIVVCFCLVVLASNLRASLQFRNS</sequence>
<proteinExistence type="predicted"/>
<comment type="subcellular location">
    <subcellularLocation>
        <location evidence="1">Membrane</location>
    </subcellularLocation>
</comment>
<evidence type="ECO:0000256" key="1">
    <source>
        <dbReference type="ARBA" id="ARBA00004370"/>
    </source>
</evidence>
<gene>
    <name evidence="7" type="ORF">GSLYS_00009179001</name>
</gene>
<feature type="non-terminal residue" evidence="7">
    <location>
        <position position="1"/>
    </location>
</feature>
<dbReference type="Proteomes" id="UP001497497">
    <property type="component" value="Unassembled WGS sequence"/>
</dbReference>
<reference evidence="7 8" key="1">
    <citation type="submission" date="2024-04" db="EMBL/GenBank/DDBJ databases">
        <authorList>
            <consortium name="Genoscope - CEA"/>
            <person name="William W."/>
        </authorList>
    </citation>
    <scope>NUCLEOTIDE SEQUENCE [LARGE SCALE GENOMIC DNA]</scope>
</reference>
<keyword evidence="2 5" id="KW-0812">Transmembrane</keyword>
<evidence type="ECO:0000256" key="4">
    <source>
        <dbReference type="ARBA" id="ARBA00023136"/>
    </source>
</evidence>
<keyword evidence="8" id="KW-1185">Reference proteome</keyword>
<evidence type="ECO:0000259" key="6">
    <source>
        <dbReference type="PROSITE" id="PS50262"/>
    </source>
</evidence>
<keyword evidence="3 5" id="KW-1133">Transmembrane helix</keyword>
<dbReference type="EMBL" id="CAXITT010000195">
    <property type="protein sequence ID" value="CAL1535219.1"/>
    <property type="molecule type" value="Genomic_DNA"/>
</dbReference>
<evidence type="ECO:0000256" key="3">
    <source>
        <dbReference type="ARBA" id="ARBA00022989"/>
    </source>
</evidence>
<dbReference type="CDD" id="cd00637">
    <property type="entry name" value="7tm_classA_rhodopsin-like"/>
    <property type="match status" value="1"/>
</dbReference>
<dbReference type="PROSITE" id="PS50262">
    <property type="entry name" value="G_PROTEIN_RECEP_F1_2"/>
    <property type="match status" value="1"/>
</dbReference>
<dbReference type="InterPro" id="IPR017452">
    <property type="entry name" value="GPCR_Rhodpsn_7TM"/>
</dbReference>
<dbReference type="Gene3D" id="1.20.1070.10">
    <property type="entry name" value="Rhodopsin 7-helix transmembrane proteins"/>
    <property type="match status" value="1"/>
</dbReference>
<keyword evidence="4 5" id="KW-0472">Membrane</keyword>
<feature type="transmembrane region" description="Helical" evidence="5">
    <location>
        <begin position="165"/>
        <end position="186"/>
    </location>
</feature>
<dbReference type="GO" id="GO:0016020">
    <property type="term" value="C:membrane"/>
    <property type="evidence" value="ECO:0007669"/>
    <property type="project" value="UniProtKB-SubCell"/>
</dbReference>